<dbReference type="GeneID" id="13013691"/>
<dbReference type="SUPFAM" id="SSF48150">
    <property type="entry name" value="DNA-glycosylase"/>
    <property type="match status" value="1"/>
</dbReference>
<gene>
    <name evidence="1" type="ordered locus">TCELL_1367</name>
</gene>
<dbReference type="RefSeq" id="WP_014738039.1">
    <property type="nucleotide sequence ID" value="NC_017954.1"/>
</dbReference>
<dbReference type="AlphaFoldDB" id="I3TGA1"/>
<dbReference type="Proteomes" id="UP000005270">
    <property type="component" value="Chromosome"/>
</dbReference>
<dbReference type="KEGG" id="thg:TCELL_1367"/>
<reference evidence="1 2" key="1">
    <citation type="journal article" date="2012" name="J. Bacteriol.">
        <title>Complete genome sequence of the hyperthermophilic cellulolytic Crenarchaeon 'Thermogladius cellulolyticus' 1633.</title>
        <authorList>
            <person name="Mardanov A.V."/>
            <person name="Kochetkova T.V."/>
            <person name="Beletsky A.V."/>
            <person name="Bonch-Osmolovskaya E.A."/>
            <person name="Ravin N.V."/>
            <person name="Skryabin K.G."/>
        </authorList>
    </citation>
    <scope>NUCLEOTIDE SEQUENCE [LARGE SCALE GENOMIC DNA]</scope>
    <source>
        <strain evidence="2">DSM 22663 / VKM B-2946 / 1633</strain>
    </source>
</reference>
<organism evidence="1 2">
    <name type="scientific">Thermogladius calderae (strain DSM 22663 / VKM B-2946 / 1633)</name>
    <dbReference type="NCBI Taxonomy" id="1184251"/>
    <lineage>
        <taxon>Archaea</taxon>
        <taxon>Thermoproteota</taxon>
        <taxon>Thermoprotei</taxon>
        <taxon>Desulfurococcales</taxon>
        <taxon>Desulfurococcaceae</taxon>
        <taxon>Thermogladius</taxon>
    </lineage>
</organism>
<sequence length="304" mass="33750">MYVKGINYGLTLYYSYLLPLFEVEEVSGGFVFVKRRGTCSGLTCRFGKQSLETACRVPRACRLDEVEMLLGLRKRPLFHELGVATNSVGVVDQVTLMYTPGDRTAVAYSIYLSQNTDYHVNTVKWVRDLLERGSIESSSYQVSAFRLIKAGVDRSTSIGDPYAEAVSLLNVKGLGVKSAKAYLLHAYGLTEHAPVDRHYKRLLALSRDLRVPDKAWCAKVGLKCSTCPFSSRCLYGVLFNRLGAFNGVVQSLAFIAGSLERVGKDYFSRTLVGGFEYLSDLLRTVISSYLLGRFEDTTGSQCRG</sequence>
<dbReference type="eggNOG" id="arCOG00465">
    <property type="taxonomic scope" value="Archaea"/>
</dbReference>
<dbReference type="HOGENOM" id="CLU_854236_0_0_2"/>
<keyword evidence="2" id="KW-1185">Reference proteome</keyword>
<accession>I3TGA1</accession>
<dbReference type="InParanoid" id="I3TGA1"/>
<name>I3TGA1_THEC1</name>
<dbReference type="OrthoDB" id="19248at2157"/>
<dbReference type="EMBL" id="CP003531">
    <property type="protein sequence ID" value="AFK51789.1"/>
    <property type="molecule type" value="Genomic_DNA"/>
</dbReference>
<dbReference type="STRING" id="1184251.TCELL_1367"/>
<dbReference type="GO" id="GO:0006281">
    <property type="term" value="P:DNA repair"/>
    <property type="evidence" value="ECO:0007669"/>
    <property type="project" value="InterPro"/>
</dbReference>
<dbReference type="GO" id="GO:0003824">
    <property type="term" value="F:catalytic activity"/>
    <property type="evidence" value="ECO:0007669"/>
    <property type="project" value="InterPro"/>
</dbReference>
<protein>
    <submittedName>
        <fullName evidence="1">HhH-GPD family protein</fullName>
    </submittedName>
</protein>
<evidence type="ECO:0000313" key="2">
    <source>
        <dbReference type="Proteomes" id="UP000005270"/>
    </source>
</evidence>
<evidence type="ECO:0000313" key="1">
    <source>
        <dbReference type="EMBL" id="AFK51789.1"/>
    </source>
</evidence>
<proteinExistence type="predicted"/>
<dbReference type="InterPro" id="IPR011257">
    <property type="entry name" value="DNA_glycosylase"/>
</dbReference>